<dbReference type="AlphaFoldDB" id="A0A6P1BEJ7"/>
<evidence type="ECO:0000313" key="1">
    <source>
        <dbReference type="EMBL" id="NEU96878.1"/>
    </source>
</evidence>
<dbReference type="PANTHER" id="PTHR34001:SF3">
    <property type="entry name" value="BLL7405 PROTEIN"/>
    <property type="match status" value="1"/>
</dbReference>
<evidence type="ECO:0000313" key="2">
    <source>
        <dbReference type="Proteomes" id="UP000468531"/>
    </source>
</evidence>
<sequence>MKLLLLGTIGVILLVAAVGSLAVRLRERSGSDIGLNRGDGRRCWEFVDAGDVVRAPPPALTCPGATGSPLGGEIGFPWQIAKSVSGIAMNGNCASPEGSNARFIVPGLLAARKIVTRGPVEDPLGYAWNDVLLYAKGATAAARNKYQTCDLATPLPLVNASDGQQRCPAGVDIKASFLPSWPSALSTIACSWALRSMAFAQSEAQAFQRAAS</sequence>
<dbReference type="Proteomes" id="UP000468531">
    <property type="component" value="Unassembled WGS sequence"/>
</dbReference>
<dbReference type="RefSeq" id="WP_163153788.1">
    <property type="nucleotide sequence ID" value="NZ_VKHP01000044.1"/>
</dbReference>
<dbReference type="PANTHER" id="PTHR34001">
    <property type="entry name" value="BLL7405 PROTEIN"/>
    <property type="match status" value="1"/>
</dbReference>
<dbReference type="InterPro" id="IPR051692">
    <property type="entry name" value="OMP-like"/>
</dbReference>
<proteinExistence type="predicted"/>
<accession>A0A6P1BEJ7</accession>
<comment type="caution">
    <text evidence="1">The sequence shown here is derived from an EMBL/GenBank/DDBJ whole genome shotgun (WGS) entry which is preliminary data.</text>
</comment>
<organism evidence="1 2">
    <name type="scientific">Bradyrhizobium uaiense</name>
    <dbReference type="NCBI Taxonomy" id="2594946"/>
    <lineage>
        <taxon>Bacteria</taxon>
        <taxon>Pseudomonadati</taxon>
        <taxon>Pseudomonadota</taxon>
        <taxon>Alphaproteobacteria</taxon>
        <taxon>Hyphomicrobiales</taxon>
        <taxon>Nitrobacteraceae</taxon>
        <taxon>Bradyrhizobium</taxon>
    </lineage>
</organism>
<reference evidence="1 2" key="1">
    <citation type="journal article" date="2020" name="Arch. Microbiol.">
        <title>Bradyrhizobium uaiense sp. nov., a new highly efficient cowpea symbiont.</title>
        <authorList>
            <person name="Cabral Michel D."/>
            <person name="Azarias Guimaraes A."/>
            <person name="Martins da Costa E."/>
            <person name="Soares de Carvalho T."/>
            <person name="Balsanelli E."/>
            <person name="Willems A."/>
            <person name="Maltempi de Souza E."/>
            <person name="de Souza Moreira F.M."/>
        </authorList>
    </citation>
    <scope>NUCLEOTIDE SEQUENCE [LARGE SCALE GENOMIC DNA]</scope>
    <source>
        <strain evidence="1 2">UFLA 03-164</strain>
    </source>
</reference>
<keyword evidence="2" id="KW-1185">Reference proteome</keyword>
<name>A0A6P1BEJ7_9BRAD</name>
<protein>
    <submittedName>
        <fullName evidence="1">Uncharacterized protein</fullName>
    </submittedName>
</protein>
<dbReference type="EMBL" id="VKHP01000044">
    <property type="protein sequence ID" value="NEU96878.1"/>
    <property type="molecule type" value="Genomic_DNA"/>
</dbReference>
<gene>
    <name evidence="1" type="ORF">FNJ47_13770</name>
</gene>